<dbReference type="PANTHER" id="PTHR30332:SF24">
    <property type="entry name" value="SECRETIN GSPD-RELATED"/>
    <property type="match status" value="1"/>
</dbReference>
<dbReference type="PANTHER" id="PTHR30332">
    <property type="entry name" value="PROBABLE GENERAL SECRETION PATHWAY PROTEIN D"/>
    <property type="match status" value="1"/>
</dbReference>
<feature type="transmembrane region" description="Helical" evidence="6">
    <location>
        <begin position="29"/>
        <end position="53"/>
    </location>
</feature>
<sequence>MARFLAQGPVSAPALAPVPARMVALLRTLLSITGSLFLLALTVLTAGLALLLAGCASQDVAAPSPELVKAQRDSFHRHTRPHTFSESPEPYLKGRLVGLRTDPKDHPLLRTRVTLTQRGSLQEVAASLARLAPVTALVTSEDSDSLPALSSLPRPMSPSAGAQIPGLEDLVPAHLDLDFGLASGSILDVNYAGTLRGLLDTIAGLSGYGWDFDARTRRITFSRLQVRTFVLAASVGTVAWDSQVSNRSREQQGNALSGDNINSTVTSGDTTSQTAQINTTKATLDVWKDVETTVKGLLSRAGTVSINQSAGTLTVRDTHSRLEAIARYIEEMNARLERQVALCVRVWALEVSDASRLGLNLQTLFTSPDVAVEAGTASQATGSLAAVSVLKGRLTGSSATLEALKEWGNATQLTSASGLVMNNQPFPVQAVRRHAYLAGMTMSTSEYSQTSEITPGEVTTGFAMTLIPHILPDRHVLLQYNITLSSLEDMTTIERDSIAVQLPQVSTRAFSQRTRLKAGQTLVLAGFEQDTASATRDLGLLSGLRDHDASKTLLVISIELEGADNV</sequence>
<dbReference type="AlphaFoldDB" id="A0A9D1PXV7"/>
<reference evidence="8" key="2">
    <citation type="submission" date="2021-04" db="EMBL/GenBank/DDBJ databases">
        <authorList>
            <person name="Gilroy R."/>
        </authorList>
    </citation>
    <scope>NUCLEOTIDE SEQUENCE</scope>
    <source>
        <strain evidence="8">ChiHecec2B26-446</strain>
    </source>
</reference>
<dbReference type="InterPro" id="IPR004846">
    <property type="entry name" value="T2SS/T3SS_dom"/>
</dbReference>
<reference evidence="8" key="1">
    <citation type="journal article" date="2021" name="PeerJ">
        <title>Extensive microbial diversity within the chicken gut microbiome revealed by metagenomics and culture.</title>
        <authorList>
            <person name="Gilroy R."/>
            <person name="Ravi A."/>
            <person name="Getino M."/>
            <person name="Pursley I."/>
            <person name="Horton D.L."/>
            <person name="Alikhan N.F."/>
            <person name="Baker D."/>
            <person name="Gharbi K."/>
            <person name="Hall N."/>
            <person name="Watson M."/>
            <person name="Adriaenssens E.M."/>
            <person name="Foster-Nyarko E."/>
            <person name="Jarju S."/>
            <person name="Secka A."/>
            <person name="Antonio M."/>
            <person name="Oren A."/>
            <person name="Chaudhuri R.R."/>
            <person name="La Ragione R."/>
            <person name="Hildebrand F."/>
            <person name="Pallen M.J."/>
        </authorList>
    </citation>
    <scope>NUCLEOTIDE SEQUENCE</scope>
    <source>
        <strain evidence="8">ChiHecec2B26-446</strain>
    </source>
</reference>
<feature type="region of interest" description="Disordered" evidence="5">
    <location>
        <begin position="244"/>
        <end position="272"/>
    </location>
</feature>
<keyword evidence="3 6" id="KW-0472">Membrane</keyword>
<evidence type="ECO:0000259" key="7">
    <source>
        <dbReference type="Pfam" id="PF00263"/>
    </source>
</evidence>
<dbReference type="InterPro" id="IPR050810">
    <property type="entry name" value="Bact_Secretion_Sys_Channel"/>
</dbReference>
<evidence type="ECO:0000313" key="9">
    <source>
        <dbReference type="Proteomes" id="UP000886752"/>
    </source>
</evidence>
<feature type="domain" description="Type II/III secretion system secretin-like" evidence="7">
    <location>
        <begin position="403"/>
        <end position="536"/>
    </location>
</feature>
<proteinExistence type="inferred from homology"/>
<evidence type="ECO:0000313" key="8">
    <source>
        <dbReference type="EMBL" id="HIW00617.1"/>
    </source>
</evidence>
<dbReference type="Proteomes" id="UP000886752">
    <property type="component" value="Unassembled WGS sequence"/>
</dbReference>
<evidence type="ECO:0000256" key="3">
    <source>
        <dbReference type="ARBA" id="ARBA00023136"/>
    </source>
</evidence>
<dbReference type="GO" id="GO:0016020">
    <property type="term" value="C:membrane"/>
    <property type="evidence" value="ECO:0007669"/>
    <property type="project" value="UniProtKB-SubCell"/>
</dbReference>
<dbReference type="Pfam" id="PF00263">
    <property type="entry name" value="Secretin"/>
    <property type="match status" value="1"/>
</dbReference>
<dbReference type="EMBL" id="DXHV01000055">
    <property type="protein sequence ID" value="HIW00617.1"/>
    <property type="molecule type" value="Genomic_DNA"/>
</dbReference>
<evidence type="ECO:0000256" key="2">
    <source>
        <dbReference type="ARBA" id="ARBA00022729"/>
    </source>
</evidence>
<evidence type="ECO:0000256" key="1">
    <source>
        <dbReference type="ARBA" id="ARBA00004370"/>
    </source>
</evidence>
<organism evidence="8 9">
    <name type="scientific">Candidatus Desulfovibrio intestinipullorum</name>
    <dbReference type="NCBI Taxonomy" id="2838536"/>
    <lineage>
        <taxon>Bacteria</taxon>
        <taxon>Pseudomonadati</taxon>
        <taxon>Thermodesulfobacteriota</taxon>
        <taxon>Desulfovibrionia</taxon>
        <taxon>Desulfovibrionales</taxon>
        <taxon>Desulfovibrionaceae</taxon>
        <taxon>Desulfovibrio</taxon>
    </lineage>
</organism>
<protein>
    <submittedName>
        <fullName evidence="8">Pilus assembly protein</fullName>
    </submittedName>
</protein>
<comment type="similarity">
    <text evidence="4">Belongs to the bacterial secretin family.</text>
</comment>
<keyword evidence="6" id="KW-1133">Transmembrane helix</keyword>
<evidence type="ECO:0000256" key="6">
    <source>
        <dbReference type="SAM" id="Phobius"/>
    </source>
</evidence>
<dbReference type="GO" id="GO:0009306">
    <property type="term" value="P:protein secretion"/>
    <property type="evidence" value="ECO:0007669"/>
    <property type="project" value="InterPro"/>
</dbReference>
<evidence type="ECO:0000256" key="5">
    <source>
        <dbReference type="SAM" id="MobiDB-lite"/>
    </source>
</evidence>
<keyword evidence="6" id="KW-0812">Transmembrane</keyword>
<name>A0A9D1PXV7_9BACT</name>
<gene>
    <name evidence="8" type="ORF">H9894_05435</name>
</gene>
<evidence type="ECO:0000256" key="4">
    <source>
        <dbReference type="RuleBase" id="RU004003"/>
    </source>
</evidence>
<keyword evidence="2" id="KW-0732">Signal</keyword>
<comment type="subcellular location">
    <subcellularLocation>
        <location evidence="1">Membrane</location>
    </subcellularLocation>
</comment>
<accession>A0A9D1PXV7</accession>
<comment type="caution">
    <text evidence="8">The sequence shown here is derived from an EMBL/GenBank/DDBJ whole genome shotgun (WGS) entry which is preliminary data.</text>
</comment>